<dbReference type="RefSeq" id="WP_196908059.1">
    <property type="nucleotide sequence ID" value="NZ_CP081864.1"/>
</dbReference>
<evidence type="ECO:0000313" key="4">
    <source>
        <dbReference type="Proteomes" id="UP000825886"/>
    </source>
</evidence>
<dbReference type="Proteomes" id="UP000825886">
    <property type="component" value="Chromosome"/>
</dbReference>
<evidence type="ECO:0000256" key="1">
    <source>
        <dbReference type="ARBA" id="ARBA00006450"/>
    </source>
</evidence>
<dbReference type="InterPro" id="IPR010648">
    <property type="entry name" value="UPF0270"/>
</dbReference>
<keyword evidence="4" id="KW-1185">Reference proteome</keyword>
<reference evidence="3 4" key="1">
    <citation type="submission" date="2021-08" db="EMBL/GenBank/DDBJ databases">
        <title>Culture and genomic analysis of Symbiopectobacterium purcellii sp. nov. gen. nov., isolated from the leafhopper Empoasca decipiens.</title>
        <authorList>
            <person name="Nadal-Jimenez P."/>
            <person name="Siozios S."/>
            <person name="Halliday N."/>
            <person name="Camara M."/>
            <person name="Hurst G.D.D."/>
        </authorList>
    </citation>
    <scope>NUCLEOTIDE SEQUENCE [LARGE SCALE GENOMIC DNA]</scope>
    <source>
        <strain evidence="3 4">SyEd1</strain>
    </source>
</reference>
<evidence type="ECO:0000313" key="3">
    <source>
        <dbReference type="EMBL" id="QZN95684.1"/>
    </source>
</evidence>
<sequence length="75" mass="8814">MMIPWQQLDSDTLQNIIESFVLREGTDYGEQERSLEEKVRDIRRQLASGDVVLVWSELHETLNIMPRTQLNENTP</sequence>
<dbReference type="HAMAP" id="MF_00690">
    <property type="entry name" value="UPF0270"/>
    <property type="match status" value="1"/>
</dbReference>
<dbReference type="Gene3D" id="1.10.10.610">
    <property type="entry name" value="YehU-like"/>
    <property type="match status" value="1"/>
</dbReference>
<dbReference type="NCBIfam" id="NF003438">
    <property type="entry name" value="PRK04966.1"/>
    <property type="match status" value="1"/>
</dbReference>
<dbReference type="SUPFAM" id="SSF118001">
    <property type="entry name" value="YehU-like"/>
    <property type="match status" value="1"/>
</dbReference>
<comment type="similarity">
    <text evidence="1 2">Belongs to the UPF0270 family.</text>
</comment>
<gene>
    <name evidence="3" type="ORF">K6K13_21465</name>
</gene>
<protein>
    <recommendedName>
        <fullName evidence="2">UPF0270 protein K6K13_21465</fullName>
    </recommendedName>
</protein>
<evidence type="ECO:0000256" key="2">
    <source>
        <dbReference type="HAMAP-Rule" id="MF_00690"/>
    </source>
</evidence>
<dbReference type="EMBL" id="CP081864">
    <property type="protein sequence ID" value="QZN95684.1"/>
    <property type="molecule type" value="Genomic_DNA"/>
</dbReference>
<accession>A0ABX9AM21</accession>
<organism evidence="3 4">
    <name type="scientific">Symbiopectobacterium purcellii</name>
    <dbReference type="NCBI Taxonomy" id="2871826"/>
    <lineage>
        <taxon>Bacteria</taxon>
        <taxon>Pseudomonadati</taxon>
        <taxon>Pseudomonadota</taxon>
        <taxon>Gammaproteobacteria</taxon>
        <taxon>Enterobacterales</taxon>
        <taxon>Enterobacteriaceae</taxon>
    </lineage>
</organism>
<name>A0ABX9AM21_9ENTR</name>
<dbReference type="InterPro" id="IPR036685">
    <property type="entry name" value="YehU-like_sf"/>
</dbReference>
<proteinExistence type="inferred from homology"/>
<dbReference type="Pfam" id="PF06794">
    <property type="entry name" value="UPF0270"/>
    <property type="match status" value="1"/>
</dbReference>
<dbReference type="PIRSF" id="PIRSF006169">
    <property type="entry name" value="UCP006169"/>
    <property type="match status" value="1"/>
</dbReference>